<dbReference type="GO" id="GO:0008697">
    <property type="term" value="F:4-deoxy-L-threo-5-hexosulose-uronate ketol-isomerase activity"/>
    <property type="evidence" value="ECO:0007669"/>
    <property type="project" value="UniProtKB-EC"/>
</dbReference>
<dbReference type="RefSeq" id="WP_381520882.1">
    <property type="nucleotide sequence ID" value="NZ_JBHULN010000003.1"/>
</dbReference>
<name>A0ABW5LZV4_9BACT</name>
<dbReference type="InterPro" id="IPR027449">
    <property type="entry name" value="KduI_N"/>
</dbReference>
<dbReference type="InterPro" id="IPR021120">
    <property type="entry name" value="KduI/IolB_isomerase"/>
</dbReference>
<dbReference type="InterPro" id="IPR011051">
    <property type="entry name" value="RmlC_Cupin_sf"/>
</dbReference>
<dbReference type="CDD" id="cd20294">
    <property type="entry name" value="cupin_KduI_N"/>
    <property type="match status" value="1"/>
</dbReference>
<dbReference type="SUPFAM" id="SSF51182">
    <property type="entry name" value="RmlC-like cupins"/>
    <property type="match status" value="1"/>
</dbReference>
<protein>
    <recommendedName>
        <fullName evidence="6">4-deoxy-L-threo-5-hexosulose-uronate ketol-isomerase</fullName>
        <ecNumber evidence="6">5.3.1.17</ecNumber>
    </recommendedName>
    <alternativeName>
        <fullName evidence="6">5-keto-4-deoxyuronate isomerase</fullName>
    </alternativeName>
    <alternativeName>
        <fullName evidence="6">DKI isomerase</fullName>
    </alternativeName>
</protein>
<evidence type="ECO:0000256" key="2">
    <source>
        <dbReference type="ARBA" id="ARBA00008086"/>
    </source>
</evidence>
<gene>
    <name evidence="6 7" type="primary">kduI</name>
    <name evidence="7" type="ORF">ACFSUS_06720</name>
</gene>
<dbReference type="Gene3D" id="2.60.120.10">
    <property type="entry name" value="Jelly Rolls"/>
    <property type="match status" value="1"/>
</dbReference>
<dbReference type="PANTHER" id="PTHR38461:SF1">
    <property type="entry name" value="4-DEOXY-L-THREO-5-HEXOSULOSE-URONATE KETOL-ISOMERASE"/>
    <property type="match status" value="1"/>
</dbReference>
<feature type="binding site" evidence="6">
    <location>
        <position position="243"/>
    </location>
    <ligand>
        <name>Zn(2+)</name>
        <dbReference type="ChEBI" id="CHEBI:29105"/>
    </ligand>
</feature>
<evidence type="ECO:0000256" key="1">
    <source>
        <dbReference type="ARBA" id="ARBA00000552"/>
    </source>
</evidence>
<evidence type="ECO:0000313" key="8">
    <source>
        <dbReference type="Proteomes" id="UP001597469"/>
    </source>
</evidence>
<dbReference type="Gene3D" id="2.60.120.520">
    <property type="entry name" value="pectin degrading enzyme 5-keto 4- deoxyuronate isomerase, domain 1"/>
    <property type="match status" value="1"/>
</dbReference>
<dbReference type="EMBL" id="JBHULN010000003">
    <property type="protein sequence ID" value="MFD2570320.1"/>
    <property type="molecule type" value="Genomic_DNA"/>
</dbReference>
<organism evidence="7 8">
    <name type="scientific">Spirosoma soli</name>
    <dbReference type="NCBI Taxonomy" id="1770529"/>
    <lineage>
        <taxon>Bacteria</taxon>
        <taxon>Pseudomonadati</taxon>
        <taxon>Bacteroidota</taxon>
        <taxon>Cytophagia</taxon>
        <taxon>Cytophagales</taxon>
        <taxon>Cytophagaceae</taxon>
        <taxon>Spirosoma</taxon>
    </lineage>
</organism>
<evidence type="ECO:0000256" key="3">
    <source>
        <dbReference type="ARBA" id="ARBA00022723"/>
    </source>
</evidence>
<dbReference type="PANTHER" id="PTHR38461">
    <property type="entry name" value="4-DEOXY-L-THREO-5-HEXOSULOSE-URONATE KETOL-ISOMERASE"/>
    <property type="match status" value="1"/>
</dbReference>
<dbReference type="HAMAP" id="MF_00687">
    <property type="entry name" value="KduI"/>
    <property type="match status" value="1"/>
</dbReference>
<evidence type="ECO:0000256" key="5">
    <source>
        <dbReference type="ARBA" id="ARBA00023235"/>
    </source>
</evidence>
<dbReference type="PIRSF" id="PIRSF006625">
    <property type="entry name" value="KduI"/>
    <property type="match status" value="1"/>
</dbReference>
<comment type="caution">
    <text evidence="7">The sequence shown here is derived from an EMBL/GenBank/DDBJ whole genome shotgun (WGS) entry which is preliminary data.</text>
</comment>
<comment type="pathway">
    <text evidence="6">Glycan metabolism; pectin degradation; 2-dehydro-3-deoxy-D-gluconate from pectin: step 4/5.</text>
</comment>
<dbReference type="InterPro" id="IPR014710">
    <property type="entry name" value="RmlC-like_jellyroll"/>
</dbReference>
<comment type="catalytic activity">
    <reaction evidence="1 6">
        <text>5-dehydro-4-deoxy-D-glucuronate = 3-deoxy-D-glycero-2,5-hexodiulosonate</text>
        <dbReference type="Rhea" id="RHEA:23896"/>
        <dbReference type="ChEBI" id="CHEBI:17117"/>
        <dbReference type="ChEBI" id="CHEBI:29071"/>
        <dbReference type="EC" id="5.3.1.17"/>
    </reaction>
</comment>
<keyword evidence="4 6" id="KW-0862">Zinc</keyword>
<keyword evidence="8" id="KW-1185">Reference proteome</keyword>
<dbReference type="InterPro" id="IPR007045">
    <property type="entry name" value="KduI"/>
</dbReference>
<sequence>MQVRYAVGPNETRQFNTNQLRDNFLVETLFEPNTLQLCYSHYDRVIVGGVQPTSESVHLPTYPELRSDYFLERREMGVINVGDTGTIEVDGQTYELGKLDCLYIGKGSQQVTFASQSADSPAQFYLLSAPAHKEYPTQKAAQGDVFSAPMGSSDTANERVIYRYIHKDGLPSCQLVMGLTILKTGSVWNTMPAHVHDRRMEAYFYFDLDPAHRVLHLMGQPTETRHILVANHQAVISPPWSIHSGCGTANYSFIWGMAGENLDYADMDMTAIADLR</sequence>
<feature type="binding site" evidence="6">
    <location>
        <position position="201"/>
    </location>
    <ligand>
        <name>Zn(2+)</name>
        <dbReference type="ChEBI" id="CHEBI:29105"/>
    </ligand>
</feature>
<keyword evidence="3 6" id="KW-0479">Metal-binding</keyword>
<dbReference type="NCBIfam" id="NF002091">
    <property type="entry name" value="PRK00924.1"/>
    <property type="match status" value="1"/>
</dbReference>
<dbReference type="Proteomes" id="UP001597469">
    <property type="component" value="Unassembled WGS sequence"/>
</dbReference>
<evidence type="ECO:0000313" key="7">
    <source>
        <dbReference type="EMBL" id="MFD2570320.1"/>
    </source>
</evidence>
<dbReference type="Pfam" id="PF04962">
    <property type="entry name" value="KduI"/>
    <property type="match status" value="1"/>
</dbReference>
<feature type="binding site" evidence="6">
    <location>
        <position position="196"/>
    </location>
    <ligand>
        <name>Zn(2+)</name>
        <dbReference type="ChEBI" id="CHEBI:29105"/>
    </ligand>
</feature>
<feature type="binding site" evidence="6">
    <location>
        <position position="194"/>
    </location>
    <ligand>
        <name>Zn(2+)</name>
        <dbReference type="ChEBI" id="CHEBI:29105"/>
    </ligand>
</feature>
<comment type="similarity">
    <text evidence="2 6">Belongs to the KduI family.</text>
</comment>
<comment type="cofactor">
    <cofactor evidence="6">
        <name>Zn(2+)</name>
        <dbReference type="ChEBI" id="CHEBI:29105"/>
    </cofactor>
    <text evidence="6">Binds 1 zinc ion per subunit.</text>
</comment>
<comment type="function">
    <text evidence="6">Catalyzes the isomerization of 5-dehydro-4-deoxy-D-glucuronate to 3-deoxy-D-glycero-2,5-hexodiulosonate.</text>
</comment>
<dbReference type="CDD" id="cd20491">
    <property type="entry name" value="cupin_KduI_C"/>
    <property type="match status" value="1"/>
</dbReference>
<keyword evidence="5 6" id="KW-0413">Isomerase</keyword>
<evidence type="ECO:0000256" key="6">
    <source>
        <dbReference type="HAMAP-Rule" id="MF_00687"/>
    </source>
</evidence>
<proteinExistence type="inferred from homology"/>
<reference evidence="8" key="1">
    <citation type="journal article" date="2019" name="Int. J. Syst. Evol. Microbiol.">
        <title>The Global Catalogue of Microorganisms (GCM) 10K type strain sequencing project: providing services to taxonomists for standard genome sequencing and annotation.</title>
        <authorList>
            <consortium name="The Broad Institute Genomics Platform"/>
            <consortium name="The Broad Institute Genome Sequencing Center for Infectious Disease"/>
            <person name="Wu L."/>
            <person name="Ma J."/>
        </authorList>
    </citation>
    <scope>NUCLEOTIDE SEQUENCE [LARGE SCALE GENOMIC DNA]</scope>
    <source>
        <strain evidence="8">KCTC 42805</strain>
    </source>
</reference>
<dbReference type="EC" id="5.3.1.17" evidence="6"/>
<accession>A0ABW5LZV4</accession>
<evidence type="ECO:0000256" key="4">
    <source>
        <dbReference type="ARBA" id="ARBA00022833"/>
    </source>
</evidence>